<feature type="compositionally biased region" description="Basic residues" evidence="1">
    <location>
        <begin position="523"/>
        <end position="533"/>
    </location>
</feature>
<dbReference type="SUPFAM" id="SSF52141">
    <property type="entry name" value="Uracil-DNA glycosylase-like"/>
    <property type="match status" value="1"/>
</dbReference>
<dbReference type="InterPro" id="IPR036895">
    <property type="entry name" value="Uracil-DNA_glycosylase-like_sf"/>
</dbReference>
<accession>A0ABR1G0X2</accession>
<dbReference type="Gene3D" id="3.40.470.10">
    <property type="entry name" value="Uracil-DNA glycosylase-like domain"/>
    <property type="match status" value="1"/>
</dbReference>
<feature type="compositionally biased region" description="Basic residues" evidence="1">
    <location>
        <begin position="235"/>
        <end position="244"/>
    </location>
</feature>
<dbReference type="Proteomes" id="UP001363151">
    <property type="component" value="Unassembled WGS sequence"/>
</dbReference>
<reference evidence="2 3" key="1">
    <citation type="submission" date="2024-03" db="EMBL/GenBank/DDBJ databases">
        <title>Aureococcus anophagefferens CCMP1851 and Kratosvirus quantuckense: Draft genome of a second virus-susceptible host strain in the model system.</title>
        <authorList>
            <person name="Chase E."/>
            <person name="Truchon A.R."/>
            <person name="Schepens W."/>
            <person name="Wilhelm S.W."/>
        </authorList>
    </citation>
    <scope>NUCLEOTIDE SEQUENCE [LARGE SCALE GENOMIC DNA]</scope>
    <source>
        <strain evidence="2 3">CCMP1851</strain>
    </source>
</reference>
<feature type="compositionally biased region" description="Basic and acidic residues" evidence="1">
    <location>
        <begin position="155"/>
        <end position="193"/>
    </location>
</feature>
<name>A0ABR1G0X2_AURAN</name>
<dbReference type="InterPro" id="IPR002043">
    <property type="entry name" value="UDG_fam1"/>
</dbReference>
<evidence type="ECO:0000256" key="1">
    <source>
        <dbReference type="SAM" id="MobiDB-lite"/>
    </source>
</evidence>
<feature type="region of interest" description="Disordered" evidence="1">
    <location>
        <begin position="129"/>
        <end position="250"/>
    </location>
</feature>
<evidence type="ECO:0000313" key="3">
    <source>
        <dbReference type="Proteomes" id="UP001363151"/>
    </source>
</evidence>
<comment type="caution">
    <text evidence="2">The sequence shown here is derived from an EMBL/GenBank/DDBJ whole genome shotgun (WGS) entry which is preliminary data.</text>
</comment>
<dbReference type="PANTHER" id="PTHR11264:SF0">
    <property type="entry name" value="URACIL-DNA GLYCOSYLASE"/>
    <property type="match status" value="1"/>
</dbReference>
<sequence>MMRLIMIEHDFSGWAPDVVLVATSTNDIRAAKNAENNYALVAARVEDFVKDVGERVADCAGGTRPAFVFFEDSLAGLDGTVEGVNDIHLAQGVHERVAEETLSPVISWRDIMEPVFGKGATAARVDKLGVAAPDADEAPRPPRRPWTPRRPRAPPRAEKRDAPAAPPEPRKKPKAEVIDLAARDGVDLARERAGPAARRGRTGRGRRRRRPRGARARARTAPVRRPGAGRGAGGARRRARRGRWRPASPVAMGPVLKSMYSSPHVRAADQLIRAETSALDTPRATWYWGIAGWLHVSRRARSLGGGDKAQICHSLCGDFNKSAARIDEKKSANYRAYSTHAAVPDRLKPVGSSEYTPIGTRRDWLYVTPEESARRGRTCEMTVGGKRVTLRDFRWEEVKTPACWRYSWRARCDEAAWATKLPPGSYVVAADQRAVQLSGNGKPYVTRLVGQFYPCRASRAPPDNEEGGRHLAALLRARRRARAAAATTSASTASSGPAAAAASSGAAAASSAAAARPAASARGARRRLARRWRPAGGAGGRRARVADGVMRCFEAFPGGPGAVRAVLVGKAPYPNAQQAHGLALSAPDGAKKPPCVNTWLYNHLKSDPDCGFGGRRPSSCDLTAWSTRAGVLLLNSALQGAESNAPRWRRFLQSAIRRICAAADARGTPTAFIFLGKGAPADLASAVSGASRACVVRAPFPGQFTRDEFNDARPFATANTMLAAHGAAPIPWNVLLS</sequence>
<dbReference type="EMBL" id="JBBJCI010000146">
    <property type="protein sequence ID" value="KAK7242180.1"/>
    <property type="molecule type" value="Genomic_DNA"/>
</dbReference>
<gene>
    <name evidence="2" type="ORF">SO694_00013155</name>
</gene>
<feature type="region of interest" description="Disordered" evidence="1">
    <location>
        <begin position="514"/>
        <end position="541"/>
    </location>
</feature>
<keyword evidence="3" id="KW-1185">Reference proteome</keyword>
<evidence type="ECO:0000313" key="2">
    <source>
        <dbReference type="EMBL" id="KAK7242180.1"/>
    </source>
</evidence>
<organism evidence="2 3">
    <name type="scientific">Aureococcus anophagefferens</name>
    <name type="common">Harmful bloom alga</name>
    <dbReference type="NCBI Taxonomy" id="44056"/>
    <lineage>
        <taxon>Eukaryota</taxon>
        <taxon>Sar</taxon>
        <taxon>Stramenopiles</taxon>
        <taxon>Ochrophyta</taxon>
        <taxon>Pelagophyceae</taxon>
        <taxon>Pelagomonadales</taxon>
        <taxon>Pelagomonadaceae</taxon>
        <taxon>Aureococcus</taxon>
    </lineage>
</organism>
<feature type="compositionally biased region" description="Basic residues" evidence="1">
    <location>
        <begin position="141"/>
        <end position="153"/>
    </location>
</feature>
<proteinExistence type="predicted"/>
<dbReference type="PANTHER" id="PTHR11264">
    <property type="entry name" value="URACIL-DNA GLYCOSYLASE"/>
    <property type="match status" value="1"/>
</dbReference>
<feature type="compositionally biased region" description="Basic residues" evidence="1">
    <location>
        <begin position="198"/>
        <end position="218"/>
    </location>
</feature>
<protein>
    <submittedName>
        <fullName evidence="2">Uracil-DNA glycosylase</fullName>
    </submittedName>
</protein>